<organism evidence="2 3">
    <name type="scientific">Austropuccinia psidii MF-1</name>
    <dbReference type="NCBI Taxonomy" id="1389203"/>
    <lineage>
        <taxon>Eukaryota</taxon>
        <taxon>Fungi</taxon>
        <taxon>Dikarya</taxon>
        <taxon>Basidiomycota</taxon>
        <taxon>Pucciniomycotina</taxon>
        <taxon>Pucciniomycetes</taxon>
        <taxon>Pucciniales</taxon>
        <taxon>Sphaerophragmiaceae</taxon>
        <taxon>Austropuccinia</taxon>
    </lineage>
</organism>
<dbReference type="Proteomes" id="UP000765509">
    <property type="component" value="Unassembled WGS sequence"/>
</dbReference>
<feature type="chain" id="PRO_5040304560" evidence="1">
    <location>
        <begin position="16"/>
        <end position="178"/>
    </location>
</feature>
<sequence length="178" mass="19654">MIFLVLALNIDLKMSSNLSSICDSDHSDSPPSVLYGAGVFDNLGELSEESMAPTEIWDINKTYNSFKSVRVTKPTCINCQKKGVLCVKSATAKSTRCQFCNLGKRNFSQANHNFPENPRRLWSSIKKRGRFGLEALVYEPSTSYATSGHPNFELNNQGISESLNSVIFLSSASVTQTE</sequence>
<evidence type="ECO:0000313" key="3">
    <source>
        <dbReference type="Proteomes" id="UP000765509"/>
    </source>
</evidence>
<dbReference type="AlphaFoldDB" id="A0A9Q3CU97"/>
<evidence type="ECO:0000313" key="2">
    <source>
        <dbReference type="EMBL" id="MBW0488567.1"/>
    </source>
</evidence>
<reference evidence="2" key="1">
    <citation type="submission" date="2021-03" db="EMBL/GenBank/DDBJ databases">
        <title>Draft genome sequence of rust myrtle Austropuccinia psidii MF-1, a brazilian biotype.</title>
        <authorList>
            <person name="Quecine M.C."/>
            <person name="Pachon D.M.R."/>
            <person name="Bonatelli M.L."/>
            <person name="Correr F.H."/>
            <person name="Franceschini L.M."/>
            <person name="Leite T.F."/>
            <person name="Margarido G.R.A."/>
            <person name="Almeida C.A."/>
            <person name="Ferrarezi J.A."/>
            <person name="Labate C.A."/>
        </authorList>
    </citation>
    <scope>NUCLEOTIDE SEQUENCE</scope>
    <source>
        <strain evidence="2">MF-1</strain>
    </source>
</reference>
<dbReference type="EMBL" id="AVOT02009664">
    <property type="protein sequence ID" value="MBW0488567.1"/>
    <property type="molecule type" value="Genomic_DNA"/>
</dbReference>
<gene>
    <name evidence="2" type="ORF">O181_028282</name>
</gene>
<comment type="caution">
    <text evidence="2">The sequence shown here is derived from an EMBL/GenBank/DDBJ whole genome shotgun (WGS) entry which is preliminary data.</text>
</comment>
<keyword evidence="1" id="KW-0732">Signal</keyword>
<protein>
    <submittedName>
        <fullName evidence="2">Uncharacterized protein</fullName>
    </submittedName>
</protein>
<evidence type="ECO:0000256" key="1">
    <source>
        <dbReference type="SAM" id="SignalP"/>
    </source>
</evidence>
<keyword evidence="3" id="KW-1185">Reference proteome</keyword>
<proteinExistence type="predicted"/>
<accession>A0A9Q3CU97</accession>
<feature type="signal peptide" evidence="1">
    <location>
        <begin position="1"/>
        <end position="15"/>
    </location>
</feature>
<name>A0A9Q3CU97_9BASI</name>